<protein>
    <recommendedName>
        <fullName evidence="14">FAD-binding FR-type domain-containing protein</fullName>
    </recommendedName>
</protein>
<evidence type="ECO:0000256" key="9">
    <source>
        <dbReference type="ARBA" id="ARBA00023002"/>
    </source>
</evidence>
<keyword evidence="10" id="KW-0408">Iron</keyword>
<dbReference type="Pfam" id="PF01794">
    <property type="entry name" value="Ferric_reduct"/>
    <property type="match status" value="1"/>
</dbReference>
<dbReference type="SUPFAM" id="SSF63380">
    <property type="entry name" value="Riboflavin synthase domain-like"/>
    <property type="match status" value="1"/>
</dbReference>
<dbReference type="InterPro" id="IPR017927">
    <property type="entry name" value="FAD-bd_FR_type"/>
</dbReference>
<dbReference type="Gene3D" id="3.40.50.80">
    <property type="entry name" value="Nucleotide-binding domain of ferredoxin-NADP reductase (FNR) module"/>
    <property type="match status" value="1"/>
</dbReference>
<accession>A0A1J5IN32</accession>
<name>A0A1J5IN32_9BACT</name>
<evidence type="ECO:0000256" key="2">
    <source>
        <dbReference type="ARBA" id="ARBA00004141"/>
    </source>
</evidence>
<comment type="subcellular location">
    <subcellularLocation>
        <location evidence="2">Membrane</location>
        <topology evidence="2">Multi-pass membrane protein</topology>
    </subcellularLocation>
</comment>
<keyword evidence="6" id="KW-0479">Metal-binding</keyword>
<dbReference type="InterPro" id="IPR013130">
    <property type="entry name" value="Fe3_Rdtase_TM_dom"/>
</dbReference>
<dbReference type="Pfam" id="PF08022">
    <property type="entry name" value="FAD_binding_8"/>
    <property type="match status" value="1"/>
</dbReference>
<dbReference type="InterPro" id="IPR039261">
    <property type="entry name" value="FNR_nucleotide-bd"/>
</dbReference>
<organism evidence="15 16">
    <name type="scientific">Candidatus Wirthbacteria bacterium CG2_30_54_11</name>
    <dbReference type="NCBI Taxonomy" id="1817892"/>
    <lineage>
        <taxon>Bacteria</taxon>
        <taxon>Candidatus Wirthbacteria</taxon>
    </lineage>
</organism>
<dbReference type="SUPFAM" id="SSF52343">
    <property type="entry name" value="Ferredoxin reductase-like, C-terminal NADP-linked domain"/>
    <property type="match status" value="1"/>
</dbReference>
<keyword evidence="7" id="KW-0274">FAD</keyword>
<evidence type="ECO:0000256" key="13">
    <source>
        <dbReference type="SAM" id="Phobius"/>
    </source>
</evidence>
<dbReference type="GO" id="GO:0016020">
    <property type="term" value="C:membrane"/>
    <property type="evidence" value="ECO:0007669"/>
    <property type="project" value="UniProtKB-SubCell"/>
</dbReference>
<feature type="transmembrane region" description="Helical" evidence="13">
    <location>
        <begin position="76"/>
        <end position="97"/>
    </location>
</feature>
<feature type="transmembrane region" description="Helical" evidence="13">
    <location>
        <begin position="38"/>
        <end position="55"/>
    </location>
</feature>
<evidence type="ECO:0000256" key="7">
    <source>
        <dbReference type="ARBA" id="ARBA00022827"/>
    </source>
</evidence>
<dbReference type="InterPro" id="IPR001433">
    <property type="entry name" value="OxRdtase_FAD/NAD-bd"/>
</dbReference>
<evidence type="ECO:0000256" key="11">
    <source>
        <dbReference type="ARBA" id="ARBA00023014"/>
    </source>
</evidence>
<evidence type="ECO:0000313" key="15">
    <source>
        <dbReference type="EMBL" id="OIP98123.1"/>
    </source>
</evidence>
<comment type="caution">
    <text evidence="15">The sequence shown here is derived from an EMBL/GenBank/DDBJ whole genome shotgun (WGS) entry which is preliminary data.</text>
</comment>
<dbReference type="PROSITE" id="PS51384">
    <property type="entry name" value="FAD_FR"/>
    <property type="match status" value="1"/>
</dbReference>
<proteinExistence type="predicted"/>
<keyword evidence="9" id="KW-0560">Oxidoreductase</keyword>
<dbReference type="Gene3D" id="2.40.30.10">
    <property type="entry name" value="Translation factors"/>
    <property type="match status" value="1"/>
</dbReference>
<dbReference type="Proteomes" id="UP000183245">
    <property type="component" value="Unassembled WGS sequence"/>
</dbReference>
<feature type="transmembrane region" description="Helical" evidence="13">
    <location>
        <begin position="117"/>
        <end position="135"/>
    </location>
</feature>
<gene>
    <name evidence="15" type="ORF">AUK40_01920</name>
</gene>
<evidence type="ECO:0000256" key="8">
    <source>
        <dbReference type="ARBA" id="ARBA00022989"/>
    </source>
</evidence>
<dbReference type="GO" id="GO:0016491">
    <property type="term" value="F:oxidoreductase activity"/>
    <property type="evidence" value="ECO:0007669"/>
    <property type="project" value="UniProtKB-KW"/>
</dbReference>
<evidence type="ECO:0000256" key="6">
    <source>
        <dbReference type="ARBA" id="ARBA00022723"/>
    </source>
</evidence>
<dbReference type="GO" id="GO:0051537">
    <property type="term" value="F:2 iron, 2 sulfur cluster binding"/>
    <property type="evidence" value="ECO:0007669"/>
    <property type="project" value="UniProtKB-KW"/>
</dbReference>
<dbReference type="EMBL" id="MNZT01000037">
    <property type="protein sequence ID" value="OIP98123.1"/>
    <property type="molecule type" value="Genomic_DNA"/>
</dbReference>
<evidence type="ECO:0000259" key="14">
    <source>
        <dbReference type="PROSITE" id="PS51384"/>
    </source>
</evidence>
<feature type="domain" description="FAD-binding FR-type" evidence="14">
    <location>
        <begin position="190"/>
        <end position="297"/>
    </location>
</feature>
<evidence type="ECO:0000256" key="4">
    <source>
        <dbReference type="ARBA" id="ARBA00022692"/>
    </source>
</evidence>
<feature type="transmembrane region" description="Helical" evidence="13">
    <location>
        <begin position="175"/>
        <end position="195"/>
    </location>
</feature>
<dbReference type="PANTHER" id="PTHR47354:SF8">
    <property type="entry name" value="1,2-PHENYLACETYL-COA EPOXIDASE, SUBUNIT E"/>
    <property type="match status" value="1"/>
</dbReference>
<dbReference type="InterPro" id="IPR017938">
    <property type="entry name" value="Riboflavin_synthase-like_b-brl"/>
</dbReference>
<dbReference type="Pfam" id="PF00175">
    <property type="entry name" value="NAD_binding_1"/>
    <property type="match status" value="1"/>
</dbReference>
<reference evidence="15 16" key="1">
    <citation type="journal article" date="2016" name="Environ. Microbiol.">
        <title>Genomic resolution of a cold subsurface aquifer community provides metabolic insights for novel microbes adapted to high CO concentrations.</title>
        <authorList>
            <person name="Probst A.J."/>
            <person name="Castelle C.J."/>
            <person name="Singh A."/>
            <person name="Brown C.T."/>
            <person name="Anantharaman K."/>
            <person name="Sharon I."/>
            <person name="Hug L.A."/>
            <person name="Burstein D."/>
            <person name="Emerson J.B."/>
            <person name="Thomas B.C."/>
            <person name="Banfield J.F."/>
        </authorList>
    </citation>
    <scope>NUCLEOTIDE SEQUENCE [LARGE SCALE GENOMIC DNA]</scope>
    <source>
        <strain evidence="15">CG2_30_54_11</strain>
    </source>
</reference>
<keyword evidence="8 13" id="KW-1133">Transmembrane helix</keyword>
<evidence type="ECO:0000256" key="10">
    <source>
        <dbReference type="ARBA" id="ARBA00023004"/>
    </source>
</evidence>
<evidence type="ECO:0000256" key="3">
    <source>
        <dbReference type="ARBA" id="ARBA00022630"/>
    </source>
</evidence>
<keyword evidence="12 13" id="KW-0472">Membrane</keyword>
<sequence>MGTLLIILSTILTFNFWILSKTDITSIQAFPLQSASQIAALIGTLLLSWNFILATRLPVLEDLFGGQDKVYKKHHILGIFSFVLLLHHPILLAFRYLNNTTLALRYFLPSNLLSYNLGIFALWGMIILLILTLFIKLPYQSWLFTHRLLGLPLLIASVHMFLIPSDISQSGLLRYWMFAWVGVGIVSYLYKVYLYRFLGPRNECRVLSVTLHGDIVDIVLKPVDKKMSYLPGQFVFLSTNSKGIGGESHPFSISSYGSGETIRLGIKALGDYTHRLQLLKAGDTAFVYGPYGRFSRRYLDSTKDALWIAGGIGITPFLSLFDYEKTLPSKHRTVHFIYSCVESRENTTFDAEIQGALPAVPHVHYAHFCSTKQGYLTAAKIKAQVGEVKDKLILICGPEVMRVSLTEQFVTMGVPRSNIIFEDFNLL</sequence>
<evidence type="ECO:0000256" key="12">
    <source>
        <dbReference type="ARBA" id="ARBA00023136"/>
    </source>
</evidence>
<comment type="cofactor">
    <cofactor evidence="1">
        <name>FAD</name>
        <dbReference type="ChEBI" id="CHEBI:57692"/>
    </cofactor>
</comment>
<evidence type="ECO:0000256" key="5">
    <source>
        <dbReference type="ARBA" id="ARBA00022714"/>
    </source>
</evidence>
<dbReference type="InterPro" id="IPR013112">
    <property type="entry name" value="FAD-bd_8"/>
</dbReference>
<dbReference type="STRING" id="1817892.AUK40_01920"/>
<keyword evidence="3" id="KW-0285">Flavoprotein</keyword>
<keyword evidence="4 13" id="KW-0812">Transmembrane</keyword>
<dbReference type="GO" id="GO:0046872">
    <property type="term" value="F:metal ion binding"/>
    <property type="evidence" value="ECO:0007669"/>
    <property type="project" value="UniProtKB-KW"/>
</dbReference>
<dbReference type="PANTHER" id="PTHR47354">
    <property type="entry name" value="NADH OXIDOREDUCTASE HCR"/>
    <property type="match status" value="1"/>
</dbReference>
<dbReference type="AlphaFoldDB" id="A0A1J5IN32"/>
<evidence type="ECO:0000256" key="1">
    <source>
        <dbReference type="ARBA" id="ARBA00001974"/>
    </source>
</evidence>
<dbReference type="GO" id="GO:0050660">
    <property type="term" value="F:flavin adenine dinucleotide binding"/>
    <property type="evidence" value="ECO:0007669"/>
    <property type="project" value="TreeGrafter"/>
</dbReference>
<keyword evidence="5" id="KW-0001">2Fe-2S</keyword>
<feature type="transmembrane region" description="Helical" evidence="13">
    <location>
        <begin position="142"/>
        <end position="163"/>
    </location>
</feature>
<keyword evidence="11" id="KW-0411">Iron-sulfur</keyword>
<dbReference type="InterPro" id="IPR050415">
    <property type="entry name" value="MRET"/>
</dbReference>
<evidence type="ECO:0000313" key="16">
    <source>
        <dbReference type="Proteomes" id="UP000183245"/>
    </source>
</evidence>